<evidence type="ECO:0000313" key="4">
    <source>
        <dbReference type="Proteomes" id="UP000627838"/>
    </source>
</evidence>
<proteinExistence type="predicted"/>
<dbReference type="EMBL" id="JADBDZ010000001">
    <property type="protein sequence ID" value="MBE1533330.1"/>
    <property type="molecule type" value="Genomic_DNA"/>
</dbReference>
<feature type="transmembrane region" description="Helical" evidence="1">
    <location>
        <begin position="20"/>
        <end position="42"/>
    </location>
</feature>
<dbReference type="Proteomes" id="UP000627838">
    <property type="component" value="Unassembled WGS sequence"/>
</dbReference>
<evidence type="ECO:0000259" key="2">
    <source>
        <dbReference type="Pfam" id="PF11611"/>
    </source>
</evidence>
<keyword evidence="4" id="KW-1185">Reference proteome</keyword>
<evidence type="ECO:0000313" key="3">
    <source>
        <dbReference type="EMBL" id="MBE1533330.1"/>
    </source>
</evidence>
<dbReference type="RefSeq" id="WP_192759896.1">
    <property type="nucleotide sequence ID" value="NZ_JADBDZ010000001.1"/>
</dbReference>
<name>A0ABR9JRX8_9ACTN</name>
<evidence type="ECO:0000256" key="1">
    <source>
        <dbReference type="SAM" id="Phobius"/>
    </source>
</evidence>
<gene>
    <name evidence="3" type="ORF">H4W34_003163</name>
</gene>
<reference evidence="3 4" key="1">
    <citation type="submission" date="2020-10" db="EMBL/GenBank/DDBJ databases">
        <title>Sequencing the genomes of 1000 actinobacteria strains.</title>
        <authorList>
            <person name="Klenk H.-P."/>
        </authorList>
    </citation>
    <scope>NUCLEOTIDE SEQUENCE [LARGE SCALE GENOMIC DNA]</scope>
    <source>
        <strain evidence="3 4">DSM 46744</strain>
    </source>
</reference>
<dbReference type="Pfam" id="PF11611">
    <property type="entry name" value="DUF4352"/>
    <property type="match status" value="1"/>
</dbReference>
<organism evidence="3 4">
    <name type="scientific">Actinomadura algeriensis</name>
    <dbReference type="NCBI Taxonomy" id="1679523"/>
    <lineage>
        <taxon>Bacteria</taxon>
        <taxon>Bacillati</taxon>
        <taxon>Actinomycetota</taxon>
        <taxon>Actinomycetes</taxon>
        <taxon>Streptosporangiales</taxon>
        <taxon>Thermomonosporaceae</taxon>
        <taxon>Actinomadura</taxon>
    </lineage>
</organism>
<protein>
    <recommendedName>
        <fullName evidence="2">DUF4352 domain-containing protein</fullName>
    </recommendedName>
</protein>
<keyword evidence="1" id="KW-0472">Membrane</keyword>
<keyword evidence="1" id="KW-1133">Transmembrane helix</keyword>
<accession>A0ABR9JRX8</accession>
<dbReference type="InterPro" id="IPR029051">
    <property type="entry name" value="DUF4352"/>
</dbReference>
<feature type="domain" description="DUF4352" evidence="2">
    <location>
        <begin position="54"/>
        <end position="154"/>
    </location>
</feature>
<sequence length="203" mass="22089">MQYTAPVPHRPTTGRRRRWVWASAVACAAVVLAGVLWATGGLKDKPKQPVKSPEKAVDVGLFSLTVHDVRAGTSENGLETGAQRFLIVRVRVVNKGKETAWLGSSGLQEGVVARTKDGKWVEPDKVTGVAAGSETYTVQPGLPVEASVMWELGQAQPPETFTFGLREWKYDHGFTDEEYTWRVQREGGALAARYTLPVGTGTP</sequence>
<comment type="caution">
    <text evidence="3">The sequence shown here is derived from an EMBL/GenBank/DDBJ whole genome shotgun (WGS) entry which is preliminary data.</text>
</comment>
<keyword evidence="1" id="KW-0812">Transmembrane</keyword>